<name>A0A7S7NR33_PALFE</name>
<evidence type="ECO:0000313" key="1">
    <source>
        <dbReference type="EMBL" id="QOY88198.1"/>
    </source>
</evidence>
<dbReference type="Proteomes" id="UP000593892">
    <property type="component" value="Chromosome"/>
</dbReference>
<evidence type="ECO:0000313" key="2">
    <source>
        <dbReference type="Proteomes" id="UP000593892"/>
    </source>
</evidence>
<reference evidence="1 2" key="1">
    <citation type="submission" date="2020-10" db="EMBL/GenBank/DDBJ databases">
        <title>Complete genome sequence of Paludibaculum fermentans P105T, a facultatively anaerobic acidobacterium capable of dissimilatory Fe(III) reduction.</title>
        <authorList>
            <person name="Dedysh S.N."/>
            <person name="Beletsky A.V."/>
            <person name="Kulichevskaya I.S."/>
            <person name="Mardanov A.V."/>
            <person name="Ravin N.V."/>
        </authorList>
    </citation>
    <scope>NUCLEOTIDE SEQUENCE [LARGE SCALE GENOMIC DNA]</scope>
    <source>
        <strain evidence="1 2">P105</strain>
    </source>
</reference>
<gene>
    <name evidence="1" type="ORF">IRI77_36600</name>
</gene>
<accession>A0A7S7NR33</accession>
<dbReference type="AlphaFoldDB" id="A0A7S7NR33"/>
<protein>
    <submittedName>
        <fullName evidence="1">Uncharacterized protein</fullName>
    </submittedName>
</protein>
<proteinExistence type="predicted"/>
<sequence>MTRDELTAWATRNGWALDRWGHLKKEFDNGTHRLKLSRIAARHEISTPFGWARLASGYLKNLHLTADGKLAGMNR</sequence>
<keyword evidence="2" id="KW-1185">Reference proteome</keyword>
<organism evidence="1 2">
    <name type="scientific">Paludibaculum fermentans</name>
    <dbReference type="NCBI Taxonomy" id="1473598"/>
    <lineage>
        <taxon>Bacteria</taxon>
        <taxon>Pseudomonadati</taxon>
        <taxon>Acidobacteriota</taxon>
        <taxon>Terriglobia</taxon>
        <taxon>Bryobacterales</taxon>
        <taxon>Bryobacteraceae</taxon>
        <taxon>Paludibaculum</taxon>
    </lineage>
</organism>
<dbReference type="EMBL" id="CP063849">
    <property type="protein sequence ID" value="QOY88198.1"/>
    <property type="molecule type" value="Genomic_DNA"/>
</dbReference>
<dbReference type="KEGG" id="pfer:IRI77_36600"/>
<dbReference type="RefSeq" id="WP_194449861.1">
    <property type="nucleotide sequence ID" value="NZ_CP063849.1"/>
</dbReference>